<evidence type="ECO:0000256" key="3">
    <source>
        <dbReference type="ARBA" id="ARBA00022723"/>
    </source>
</evidence>
<dbReference type="InterPro" id="IPR050196">
    <property type="entry name" value="Cytochrome_P450_Monoox"/>
</dbReference>
<dbReference type="PANTHER" id="PTHR24291:SF50">
    <property type="entry name" value="BIFUNCTIONAL ALBAFLAVENONE MONOOXYGENASE_TERPENE SYNTHASE"/>
    <property type="match status" value="1"/>
</dbReference>
<dbReference type="InterPro" id="IPR036396">
    <property type="entry name" value="Cyt_P450_sf"/>
</dbReference>
<proteinExistence type="inferred from homology"/>
<dbReference type="InterPro" id="IPR001128">
    <property type="entry name" value="Cyt_P450"/>
</dbReference>
<keyword evidence="8" id="KW-0472">Membrane</keyword>
<evidence type="ECO:0000256" key="2">
    <source>
        <dbReference type="ARBA" id="ARBA00022617"/>
    </source>
</evidence>
<gene>
    <name evidence="9" type="ORF">ECRASSUSDP1_LOCUS7397</name>
</gene>
<dbReference type="Pfam" id="PF00067">
    <property type="entry name" value="p450"/>
    <property type="match status" value="1"/>
</dbReference>
<evidence type="ECO:0000256" key="7">
    <source>
        <dbReference type="PIRSR" id="PIRSR602403-1"/>
    </source>
</evidence>
<keyword evidence="2 7" id="KW-0349">Heme</keyword>
<protein>
    <recommendedName>
        <fullName evidence="11">Cytochrome P450</fullName>
    </recommendedName>
</protein>
<evidence type="ECO:0000256" key="4">
    <source>
        <dbReference type="ARBA" id="ARBA00023002"/>
    </source>
</evidence>
<evidence type="ECO:0000256" key="5">
    <source>
        <dbReference type="ARBA" id="ARBA00023004"/>
    </source>
</evidence>
<evidence type="ECO:0000256" key="1">
    <source>
        <dbReference type="ARBA" id="ARBA00010617"/>
    </source>
</evidence>
<reference evidence="9" key="1">
    <citation type="submission" date="2023-07" db="EMBL/GenBank/DDBJ databases">
        <authorList>
            <consortium name="AG Swart"/>
            <person name="Singh M."/>
            <person name="Singh A."/>
            <person name="Seah K."/>
            <person name="Emmerich C."/>
        </authorList>
    </citation>
    <scope>NUCLEOTIDE SEQUENCE</scope>
    <source>
        <strain evidence="9">DP1</strain>
    </source>
</reference>
<dbReference type="AlphaFoldDB" id="A0AAD1UBJ0"/>
<dbReference type="GO" id="GO:0004497">
    <property type="term" value="F:monooxygenase activity"/>
    <property type="evidence" value="ECO:0007669"/>
    <property type="project" value="UniProtKB-KW"/>
</dbReference>
<dbReference type="CDD" id="cd00302">
    <property type="entry name" value="cytochrome_P450"/>
    <property type="match status" value="1"/>
</dbReference>
<evidence type="ECO:0000256" key="6">
    <source>
        <dbReference type="ARBA" id="ARBA00023033"/>
    </source>
</evidence>
<evidence type="ECO:0008006" key="11">
    <source>
        <dbReference type="Google" id="ProtNLM"/>
    </source>
</evidence>
<dbReference type="SUPFAM" id="SSF48264">
    <property type="entry name" value="Cytochrome P450"/>
    <property type="match status" value="1"/>
</dbReference>
<name>A0AAD1UBJ0_EUPCR</name>
<dbReference type="EMBL" id="CAMPGE010007201">
    <property type="protein sequence ID" value="CAI2366126.1"/>
    <property type="molecule type" value="Genomic_DNA"/>
</dbReference>
<sequence>MDFTAVAILIVKLVTLSVVIYAGYILSIVVIIPYQKRKYYSQFKNVCVSKNFNPPMHDLSLMEEKHKQNKHKWSFYLDYIEEGKDIHLSHFGYKRIFDLMSQRAFEDFDNQIPSKIDKFTDLQELSFAKTFFGALQHSPTNKDWEKRRAVFTKAIGLNFSSRYISLMIENCKKMMDTWDEGTEIDFIPEMYKLTLIVISSILLGRDFDEKIRMMNYTHLNGEVEVITLYKFFPQLGKDLMAALEMPLNLLFPTLIRNNIGNVNKTNMKNIQEWRATFHDFLAVTTDEESCYKVILRDHPEYNKEDLFNDLQGFLFDGYETLAETFCTTIYFLNKKPELYTKVMDELKQEDLGPQENLDKVITHEKVRDLSYLTMTIKESLRIDPPLARSMHFYAKEDIKIAGVPLPKGSVMSMCFIARHYDPTIWHKPHEYIPERFDPESEYYYMPGTEKKARKPLSFVAFSNAIRKCPAPTFAYLELKVFLAYFLGRFEYKVDQKLLDNEDVRYGILSQFPLDVKITKKLC</sequence>
<comment type="caution">
    <text evidence="9">The sequence shown here is derived from an EMBL/GenBank/DDBJ whole genome shotgun (WGS) entry which is preliminary data.</text>
</comment>
<keyword evidence="3 7" id="KW-0479">Metal-binding</keyword>
<organism evidence="9 10">
    <name type="scientific">Euplotes crassus</name>
    <dbReference type="NCBI Taxonomy" id="5936"/>
    <lineage>
        <taxon>Eukaryota</taxon>
        <taxon>Sar</taxon>
        <taxon>Alveolata</taxon>
        <taxon>Ciliophora</taxon>
        <taxon>Intramacronucleata</taxon>
        <taxon>Spirotrichea</taxon>
        <taxon>Hypotrichia</taxon>
        <taxon>Euplotida</taxon>
        <taxon>Euplotidae</taxon>
        <taxon>Moneuplotes</taxon>
    </lineage>
</organism>
<dbReference type="PANTHER" id="PTHR24291">
    <property type="entry name" value="CYTOCHROME P450 FAMILY 4"/>
    <property type="match status" value="1"/>
</dbReference>
<keyword evidence="5 7" id="KW-0408">Iron</keyword>
<keyword evidence="10" id="KW-1185">Reference proteome</keyword>
<comment type="similarity">
    <text evidence="1">Belongs to the cytochrome P450 family.</text>
</comment>
<keyword evidence="8" id="KW-0812">Transmembrane</keyword>
<dbReference type="GO" id="GO:0020037">
    <property type="term" value="F:heme binding"/>
    <property type="evidence" value="ECO:0007669"/>
    <property type="project" value="InterPro"/>
</dbReference>
<accession>A0AAD1UBJ0</accession>
<feature type="binding site" description="axial binding residue" evidence="7">
    <location>
        <position position="468"/>
    </location>
    <ligand>
        <name>heme</name>
        <dbReference type="ChEBI" id="CHEBI:30413"/>
    </ligand>
    <ligandPart>
        <name>Fe</name>
        <dbReference type="ChEBI" id="CHEBI:18248"/>
    </ligandPart>
</feature>
<dbReference type="GO" id="GO:0005506">
    <property type="term" value="F:iron ion binding"/>
    <property type="evidence" value="ECO:0007669"/>
    <property type="project" value="InterPro"/>
</dbReference>
<evidence type="ECO:0000256" key="8">
    <source>
        <dbReference type="SAM" id="Phobius"/>
    </source>
</evidence>
<evidence type="ECO:0000313" key="9">
    <source>
        <dbReference type="EMBL" id="CAI2366126.1"/>
    </source>
</evidence>
<dbReference type="PRINTS" id="PR00465">
    <property type="entry name" value="EP450IV"/>
</dbReference>
<comment type="cofactor">
    <cofactor evidence="7">
        <name>heme</name>
        <dbReference type="ChEBI" id="CHEBI:30413"/>
    </cofactor>
</comment>
<feature type="transmembrane region" description="Helical" evidence="8">
    <location>
        <begin position="6"/>
        <end position="34"/>
    </location>
</feature>
<dbReference type="GO" id="GO:0016705">
    <property type="term" value="F:oxidoreductase activity, acting on paired donors, with incorporation or reduction of molecular oxygen"/>
    <property type="evidence" value="ECO:0007669"/>
    <property type="project" value="InterPro"/>
</dbReference>
<keyword evidence="6" id="KW-0503">Monooxygenase</keyword>
<dbReference type="Proteomes" id="UP001295684">
    <property type="component" value="Unassembled WGS sequence"/>
</dbReference>
<evidence type="ECO:0000313" key="10">
    <source>
        <dbReference type="Proteomes" id="UP001295684"/>
    </source>
</evidence>
<dbReference type="InterPro" id="IPR002403">
    <property type="entry name" value="Cyt_P450_E_grp-IV"/>
</dbReference>
<keyword evidence="8" id="KW-1133">Transmembrane helix</keyword>
<keyword evidence="4" id="KW-0560">Oxidoreductase</keyword>
<dbReference type="Gene3D" id="1.10.630.10">
    <property type="entry name" value="Cytochrome P450"/>
    <property type="match status" value="1"/>
</dbReference>